<dbReference type="InterPro" id="IPR013563">
    <property type="entry name" value="Oligopep_ABC_C"/>
</dbReference>
<feature type="domain" description="ABC transporter" evidence="5">
    <location>
        <begin position="5"/>
        <end position="250"/>
    </location>
</feature>
<dbReference type="PROSITE" id="PS50893">
    <property type="entry name" value="ABC_TRANSPORTER_2"/>
    <property type="match status" value="1"/>
</dbReference>
<dbReference type="InterPro" id="IPR003439">
    <property type="entry name" value="ABC_transporter-like_ATP-bd"/>
</dbReference>
<gene>
    <name evidence="6" type="ORF">IAB31_13275</name>
</gene>
<dbReference type="CDD" id="cd03257">
    <property type="entry name" value="ABC_NikE_OppD_transporters"/>
    <property type="match status" value="1"/>
</dbReference>
<keyword evidence="4 6" id="KW-0067">ATP-binding</keyword>
<evidence type="ECO:0000256" key="3">
    <source>
        <dbReference type="ARBA" id="ARBA00022741"/>
    </source>
</evidence>
<dbReference type="SUPFAM" id="SSF52540">
    <property type="entry name" value="P-loop containing nucleoside triphosphate hydrolases"/>
    <property type="match status" value="1"/>
</dbReference>
<dbReference type="GO" id="GO:0055085">
    <property type="term" value="P:transmembrane transport"/>
    <property type="evidence" value="ECO:0007669"/>
    <property type="project" value="UniProtKB-ARBA"/>
</dbReference>
<name>A0A9D1DA09_9FIRM</name>
<dbReference type="Pfam" id="PF00005">
    <property type="entry name" value="ABC_tran"/>
    <property type="match status" value="1"/>
</dbReference>
<keyword evidence="3" id="KW-0547">Nucleotide-binding</keyword>
<reference evidence="6" key="1">
    <citation type="submission" date="2020-10" db="EMBL/GenBank/DDBJ databases">
        <authorList>
            <person name="Gilroy R."/>
        </authorList>
    </citation>
    <scope>NUCLEOTIDE SEQUENCE</scope>
    <source>
        <strain evidence="6">ChiSjej4B22-8148</strain>
    </source>
</reference>
<proteinExistence type="inferred from homology"/>
<dbReference type="InterPro" id="IPR003593">
    <property type="entry name" value="AAA+_ATPase"/>
</dbReference>
<dbReference type="FunFam" id="3.40.50.300:FF:000016">
    <property type="entry name" value="Oligopeptide ABC transporter ATP-binding component"/>
    <property type="match status" value="1"/>
</dbReference>
<accession>A0A9D1DA09</accession>
<dbReference type="GO" id="GO:0016887">
    <property type="term" value="F:ATP hydrolysis activity"/>
    <property type="evidence" value="ECO:0007669"/>
    <property type="project" value="InterPro"/>
</dbReference>
<dbReference type="Proteomes" id="UP000886757">
    <property type="component" value="Unassembled WGS sequence"/>
</dbReference>
<dbReference type="InterPro" id="IPR050319">
    <property type="entry name" value="ABC_transp_ATP-bind"/>
</dbReference>
<dbReference type="AlphaFoldDB" id="A0A9D1DA09"/>
<keyword evidence="2" id="KW-0813">Transport</keyword>
<comment type="caution">
    <text evidence="6">The sequence shown here is derived from an EMBL/GenBank/DDBJ whole genome shotgun (WGS) entry which is preliminary data.</text>
</comment>
<dbReference type="EMBL" id="DVGK01000156">
    <property type="protein sequence ID" value="HIR14880.1"/>
    <property type="molecule type" value="Genomic_DNA"/>
</dbReference>
<dbReference type="GO" id="GO:0015833">
    <property type="term" value="P:peptide transport"/>
    <property type="evidence" value="ECO:0007669"/>
    <property type="project" value="InterPro"/>
</dbReference>
<evidence type="ECO:0000256" key="4">
    <source>
        <dbReference type="ARBA" id="ARBA00022840"/>
    </source>
</evidence>
<sequence length="317" mass="35553">MEELIRAVDLKKYFKLSKTEYLHAVDGVNFAIQKGQTLGVVGESGCGKSTLGRVLIGLLDATSGQIQYEGQDLLKLRGAQKKAYHKKMQIIFQDPYSSLNPRLSVFQLIAEPLISNKVYKSKGELIDRVGYLMEKVGLDQRFINAYPHEMDGGRRQRVGIARALALNPEFIVCDEPVSALDVSIQAQIINLLQDMQEEMGLSYMFITHDLSVVRHMSDEIMVMYLGQCVEKASAAELFKNPLHPYTKALLAAIPQPVVGVKWKQEIIRGEVSDPINPPKGCRFAARCEHCCEQCTREDVPLKQVENAHEVACVLYNK</sequence>
<dbReference type="SMART" id="SM00382">
    <property type="entry name" value="AAA"/>
    <property type="match status" value="1"/>
</dbReference>
<evidence type="ECO:0000256" key="1">
    <source>
        <dbReference type="ARBA" id="ARBA00005417"/>
    </source>
</evidence>
<comment type="similarity">
    <text evidence="1">Belongs to the ABC transporter superfamily.</text>
</comment>
<dbReference type="Gene3D" id="3.40.50.300">
    <property type="entry name" value="P-loop containing nucleotide triphosphate hydrolases"/>
    <property type="match status" value="1"/>
</dbReference>
<dbReference type="PANTHER" id="PTHR43776">
    <property type="entry name" value="TRANSPORT ATP-BINDING PROTEIN"/>
    <property type="match status" value="1"/>
</dbReference>
<dbReference type="Pfam" id="PF08352">
    <property type="entry name" value="oligo_HPY"/>
    <property type="match status" value="1"/>
</dbReference>
<dbReference type="InterPro" id="IPR027417">
    <property type="entry name" value="P-loop_NTPase"/>
</dbReference>
<evidence type="ECO:0000313" key="7">
    <source>
        <dbReference type="Proteomes" id="UP000886757"/>
    </source>
</evidence>
<organism evidence="6 7">
    <name type="scientific">Candidatus Choladousia intestinavium</name>
    <dbReference type="NCBI Taxonomy" id="2840727"/>
    <lineage>
        <taxon>Bacteria</taxon>
        <taxon>Bacillati</taxon>
        <taxon>Bacillota</taxon>
        <taxon>Clostridia</taxon>
        <taxon>Lachnospirales</taxon>
        <taxon>Lachnospiraceae</taxon>
        <taxon>Lachnospiraceae incertae sedis</taxon>
        <taxon>Candidatus Choladousia</taxon>
    </lineage>
</organism>
<dbReference type="GO" id="GO:0005524">
    <property type="term" value="F:ATP binding"/>
    <property type="evidence" value="ECO:0007669"/>
    <property type="project" value="UniProtKB-KW"/>
</dbReference>
<reference evidence="6" key="2">
    <citation type="journal article" date="2021" name="PeerJ">
        <title>Extensive microbial diversity within the chicken gut microbiome revealed by metagenomics and culture.</title>
        <authorList>
            <person name="Gilroy R."/>
            <person name="Ravi A."/>
            <person name="Getino M."/>
            <person name="Pursley I."/>
            <person name="Horton D.L."/>
            <person name="Alikhan N.F."/>
            <person name="Baker D."/>
            <person name="Gharbi K."/>
            <person name="Hall N."/>
            <person name="Watson M."/>
            <person name="Adriaenssens E.M."/>
            <person name="Foster-Nyarko E."/>
            <person name="Jarju S."/>
            <person name="Secka A."/>
            <person name="Antonio M."/>
            <person name="Oren A."/>
            <person name="Chaudhuri R.R."/>
            <person name="La Ragione R."/>
            <person name="Hildebrand F."/>
            <person name="Pallen M.J."/>
        </authorList>
    </citation>
    <scope>NUCLEOTIDE SEQUENCE</scope>
    <source>
        <strain evidence="6">ChiSjej4B22-8148</strain>
    </source>
</reference>
<dbReference type="PANTHER" id="PTHR43776:SF8">
    <property type="entry name" value="ABC TRANSPORTER, ATP-BINDING PROTEIN"/>
    <property type="match status" value="1"/>
</dbReference>
<dbReference type="NCBIfam" id="TIGR01727">
    <property type="entry name" value="oligo_HPY"/>
    <property type="match status" value="1"/>
</dbReference>
<evidence type="ECO:0000256" key="2">
    <source>
        <dbReference type="ARBA" id="ARBA00022448"/>
    </source>
</evidence>
<protein>
    <submittedName>
        <fullName evidence="6">ATP-binding cassette domain-containing protein</fullName>
    </submittedName>
</protein>
<evidence type="ECO:0000259" key="5">
    <source>
        <dbReference type="PROSITE" id="PS50893"/>
    </source>
</evidence>
<evidence type="ECO:0000313" key="6">
    <source>
        <dbReference type="EMBL" id="HIR14880.1"/>
    </source>
</evidence>